<evidence type="ECO:0008006" key="6">
    <source>
        <dbReference type="Google" id="ProtNLM"/>
    </source>
</evidence>
<dbReference type="GO" id="GO:0016020">
    <property type="term" value="C:membrane"/>
    <property type="evidence" value="ECO:0007669"/>
    <property type="project" value="UniProtKB-SubCell"/>
</dbReference>
<name>A0A9Q1D526_CONCO</name>
<comment type="caution">
    <text evidence="4">The sequence shown here is derived from an EMBL/GenBank/DDBJ whole genome shotgun (WGS) entry which is preliminary data.</text>
</comment>
<keyword evidence="3" id="KW-0812">Transmembrane</keyword>
<comment type="subcellular location">
    <subcellularLocation>
        <location evidence="1">Membrane</location>
        <topology evidence="1">Multi-pass membrane protein</topology>
    </subcellularLocation>
</comment>
<dbReference type="OrthoDB" id="330047at2759"/>
<evidence type="ECO:0000256" key="3">
    <source>
        <dbReference type="SAM" id="Phobius"/>
    </source>
</evidence>
<reference evidence="4" key="1">
    <citation type="journal article" date="2023" name="Science">
        <title>Genome structures resolve the early diversification of teleost fishes.</title>
        <authorList>
            <person name="Parey E."/>
            <person name="Louis A."/>
            <person name="Montfort J."/>
            <person name="Bouchez O."/>
            <person name="Roques C."/>
            <person name="Iampietro C."/>
            <person name="Lluch J."/>
            <person name="Castinel A."/>
            <person name="Donnadieu C."/>
            <person name="Desvignes T."/>
            <person name="Floi Bucao C."/>
            <person name="Jouanno E."/>
            <person name="Wen M."/>
            <person name="Mejri S."/>
            <person name="Dirks R."/>
            <person name="Jansen H."/>
            <person name="Henkel C."/>
            <person name="Chen W.J."/>
            <person name="Zahm M."/>
            <person name="Cabau C."/>
            <person name="Klopp C."/>
            <person name="Thompson A.W."/>
            <person name="Robinson-Rechavi M."/>
            <person name="Braasch I."/>
            <person name="Lecointre G."/>
            <person name="Bobe J."/>
            <person name="Postlethwait J.H."/>
            <person name="Berthelot C."/>
            <person name="Roest Crollius H."/>
            <person name="Guiguen Y."/>
        </authorList>
    </citation>
    <scope>NUCLEOTIDE SEQUENCE</scope>
    <source>
        <strain evidence="4">Concon-B</strain>
    </source>
</reference>
<feature type="transmembrane region" description="Helical" evidence="3">
    <location>
        <begin position="462"/>
        <end position="481"/>
    </location>
</feature>
<keyword evidence="5" id="KW-1185">Reference proteome</keyword>
<dbReference type="InterPro" id="IPR027197">
    <property type="entry name" value="SLC43A3"/>
</dbReference>
<feature type="transmembrane region" description="Helical" evidence="3">
    <location>
        <begin position="250"/>
        <end position="268"/>
    </location>
</feature>
<sequence>MSISAGADWPIREDAPPSHLPTMRPLLWRQCRPTPGCPRLPYKGHLGTPKNDTQKAITENCIHMMLRGVSLRFWLTLATGLVECLCFTGVVYGWPSLVFILKASGYFRDQCVNATGPNGTQYMDCSKQDELFSLVFTIAAFLQNFLSLLNGFFFDRFGTMTSRLLAIILYTTGTLLIAFSHPEISNILFPGLAFIAVGSDMLLLTNMQVGNLFDTHRSTVITLYIGAYSSSAIIFLIIKVASERGISLHHAFFFLSACSIIHLMRTFILMPKRHIPYPVPEGYTYGMSCGQTKCNTHCFTEKAQTDNTEPVQGEEGIENATSEQGNPQQTPQTDSFKQCVLSWLFLWHLVWLSVTALRHILFISTLNPMLTLLAHGDTAQVSHYTNVFAYTQLFGILCAPLNGLIIDRYKAKQRAEGETEEESNLHSVVLSLFLTALQCLLFSICATIPVLPLQYLTFVLQVLNRAFSIGGNAAFISIAFPVCHFGKLIGVANATVTVVLLLQFPYIILVNEVLDGDPLYINIALCILCLAMFIHPAYVYIRWRRLANQRRRSAQPPPNYENAFSGDNEDQPQDVPGSS</sequence>
<proteinExistence type="predicted"/>
<dbReference type="InterPro" id="IPR011701">
    <property type="entry name" value="MFS"/>
</dbReference>
<gene>
    <name evidence="4" type="ORF">COCON_G00174490</name>
</gene>
<dbReference type="EMBL" id="JAFJMO010000013">
    <property type="protein sequence ID" value="KAJ8258437.1"/>
    <property type="molecule type" value="Genomic_DNA"/>
</dbReference>
<feature type="compositionally biased region" description="Polar residues" evidence="2">
    <location>
        <begin position="319"/>
        <end position="331"/>
    </location>
</feature>
<feature type="transmembrane region" description="Helical" evidence="3">
    <location>
        <begin position="219"/>
        <end position="238"/>
    </location>
</feature>
<dbReference type="InterPro" id="IPR036259">
    <property type="entry name" value="MFS_trans_sf"/>
</dbReference>
<dbReference type="Proteomes" id="UP001152803">
    <property type="component" value="Unassembled WGS sequence"/>
</dbReference>
<feature type="transmembrane region" description="Helical" evidence="3">
    <location>
        <begin position="427"/>
        <end position="450"/>
    </location>
</feature>
<feature type="transmembrane region" description="Helical" evidence="3">
    <location>
        <begin position="131"/>
        <end position="152"/>
    </location>
</feature>
<dbReference type="SUPFAM" id="SSF103473">
    <property type="entry name" value="MFS general substrate transporter"/>
    <property type="match status" value="1"/>
</dbReference>
<dbReference type="AlphaFoldDB" id="A0A9Q1D526"/>
<feature type="transmembrane region" description="Helical" evidence="3">
    <location>
        <begin position="187"/>
        <end position="207"/>
    </location>
</feature>
<evidence type="ECO:0000313" key="4">
    <source>
        <dbReference type="EMBL" id="KAJ8258437.1"/>
    </source>
</evidence>
<feature type="region of interest" description="Disordered" evidence="2">
    <location>
        <begin position="305"/>
        <end position="331"/>
    </location>
</feature>
<dbReference type="Gene3D" id="1.20.1250.20">
    <property type="entry name" value="MFS general substrate transporter like domains"/>
    <property type="match status" value="1"/>
</dbReference>
<protein>
    <recommendedName>
        <fullName evidence="6">Solute carrier family 43 member 3</fullName>
    </recommendedName>
</protein>
<feature type="transmembrane region" description="Helical" evidence="3">
    <location>
        <begin position="520"/>
        <end position="541"/>
    </location>
</feature>
<feature type="transmembrane region" description="Helical" evidence="3">
    <location>
        <begin position="387"/>
        <end position="406"/>
    </location>
</feature>
<keyword evidence="3" id="KW-0472">Membrane</keyword>
<keyword evidence="3" id="KW-1133">Transmembrane helix</keyword>
<dbReference type="PANTHER" id="PTHR20765:SF1">
    <property type="entry name" value="EQUILIBRATIVE NUCLEOBASE TRANSPORTER 1"/>
    <property type="match status" value="1"/>
</dbReference>
<dbReference type="Pfam" id="PF07690">
    <property type="entry name" value="MFS_1"/>
    <property type="match status" value="1"/>
</dbReference>
<feature type="transmembrane region" description="Helical" evidence="3">
    <location>
        <begin position="164"/>
        <end position="181"/>
    </location>
</feature>
<feature type="transmembrane region" description="Helical" evidence="3">
    <location>
        <begin position="73"/>
        <end position="94"/>
    </location>
</feature>
<evidence type="ECO:0000256" key="1">
    <source>
        <dbReference type="ARBA" id="ARBA00004141"/>
    </source>
</evidence>
<feature type="transmembrane region" description="Helical" evidence="3">
    <location>
        <begin position="488"/>
        <end position="508"/>
    </location>
</feature>
<dbReference type="PANTHER" id="PTHR20765">
    <property type="entry name" value="SOLUTE CARRIER FAMILY 43 MEMBER 3-RELATED"/>
    <property type="match status" value="1"/>
</dbReference>
<feature type="region of interest" description="Disordered" evidence="2">
    <location>
        <begin position="553"/>
        <end position="579"/>
    </location>
</feature>
<dbReference type="GO" id="GO:0022857">
    <property type="term" value="F:transmembrane transporter activity"/>
    <property type="evidence" value="ECO:0007669"/>
    <property type="project" value="InterPro"/>
</dbReference>
<feature type="transmembrane region" description="Helical" evidence="3">
    <location>
        <begin position="344"/>
        <end position="367"/>
    </location>
</feature>
<organism evidence="4 5">
    <name type="scientific">Conger conger</name>
    <name type="common">Conger eel</name>
    <name type="synonym">Muraena conger</name>
    <dbReference type="NCBI Taxonomy" id="82655"/>
    <lineage>
        <taxon>Eukaryota</taxon>
        <taxon>Metazoa</taxon>
        <taxon>Chordata</taxon>
        <taxon>Craniata</taxon>
        <taxon>Vertebrata</taxon>
        <taxon>Euteleostomi</taxon>
        <taxon>Actinopterygii</taxon>
        <taxon>Neopterygii</taxon>
        <taxon>Teleostei</taxon>
        <taxon>Anguilliformes</taxon>
        <taxon>Congridae</taxon>
        <taxon>Conger</taxon>
    </lineage>
</organism>
<evidence type="ECO:0000256" key="2">
    <source>
        <dbReference type="SAM" id="MobiDB-lite"/>
    </source>
</evidence>
<evidence type="ECO:0000313" key="5">
    <source>
        <dbReference type="Proteomes" id="UP001152803"/>
    </source>
</evidence>
<accession>A0A9Q1D526</accession>